<organism evidence="1">
    <name type="scientific">Acinetobacter phage vB_Ab_1137_KEN_03</name>
    <dbReference type="NCBI Taxonomy" id="3158853"/>
    <lineage>
        <taxon>Viruses</taxon>
        <taxon>Duplodnaviria</taxon>
        <taxon>Heunggongvirae</taxon>
        <taxon>Uroviricota</taxon>
        <taxon>Caudoviricetes</taxon>
        <taxon>Autographivirales</taxon>
        <taxon>Autoscriptoviridae</taxon>
        <taxon>Beijerinckvirinae</taxon>
        <taxon>Friunavirus</taxon>
    </lineage>
</organism>
<evidence type="ECO:0008006" key="2">
    <source>
        <dbReference type="Google" id="ProtNLM"/>
    </source>
</evidence>
<protein>
    <recommendedName>
        <fullName evidence="2">KTSC domain-containing protein</fullName>
    </recommendedName>
</protein>
<reference evidence="1" key="1">
    <citation type="submission" date="2024-05" db="EMBL/GenBank/DDBJ databases">
        <title>Complete Genome Sequences of 14 Acinetobacter baumannii phages isolated in Kenya.</title>
        <authorList>
            <person name="Mwai F."/>
            <person name="Kigen C."/>
            <person name="Makobe C."/>
            <person name="Georges M."/>
            <person name="Mutai I."/>
            <person name="Odoyo E."/>
            <person name="Gachoya M."/>
            <person name="Musila L."/>
        </authorList>
    </citation>
    <scope>NUCLEOTIDE SEQUENCE</scope>
</reference>
<gene>
    <name evidence="1" type="ORF">YPIATKOU_CDS0061</name>
</gene>
<accession>A0AAU8KVU3</accession>
<name>A0AAU8KVU3_9CAUD</name>
<evidence type="ECO:0000313" key="1">
    <source>
        <dbReference type="EMBL" id="XCN27352.1"/>
    </source>
</evidence>
<sequence length="72" mass="8450">MVITMEQLAEHINSTYLSKDVHSDGKLWVIFNHDGKDYHREVKFKPFSNFPIEYINFKGKQYQVNTVKSVSA</sequence>
<proteinExistence type="predicted"/>
<dbReference type="EMBL" id="PP841131">
    <property type="protein sequence ID" value="XCN27352.1"/>
    <property type="molecule type" value="Genomic_DNA"/>
</dbReference>